<dbReference type="RefSeq" id="WP_094061039.1">
    <property type="nucleotide sequence ID" value="NZ_CP022530.1"/>
</dbReference>
<evidence type="ECO:0000256" key="4">
    <source>
        <dbReference type="ARBA" id="ARBA00022692"/>
    </source>
</evidence>
<dbReference type="AlphaFoldDB" id="A0A222FLG8"/>
<dbReference type="PANTHER" id="PTHR30558:SF13">
    <property type="entry name" value="BIOPOLYMER TRANSPORT PROTEIN EXBD2"/>
    <property type="match status" value="1"/>
</dbReference>
<dbReference type="Proteomes" id="UP000202440">
    <property type="component" value="Chromosome"/>
</dbReference>
<evidence type="ECO:0000256" key="2">
    <source>
        <dbReference type="ARBA" id="ARBA00005811"/>
    </source>
</evidence>
<dbReference type="OrthoDB" id="9793581at2"/>
<dbReference type="PANTHER" id="PTHR30558">
    <property type="entry name" value="EXBD MEMBRANE COMPONENT OF PMF-DRIVEN MACROMOLECULE IMPORT SYSTEM"/>
    <property type="match status" value="1"/>
</dbReference>
<keyword evidence="6 8" id="KW-0472">Membrane</keyword>
<evidence type="ECO:0000256" key="5">
    <source>
        <dbReference type="ARBA" id="ARBA00022989"/>
    </source>
</evidence>
<dbReference type="Gene3D" id="3.30.420.270">
    <property type="match status" value="1"/>
</dbReference>
<evidence type="ECO:0000313" key="9">
    <source>
        <dbReference type="EMBL" id="ASP39865.1"/>
    </source>
</evidence>
<feature type="transmembrane region" description="Helical" evidence="8">
    <location>
        <begin position="20"/>
        <end position="38"/>
    </location>
</feature>
<name>A0A222FLG8_9GAMM</name>
<dbReference type="InterPro" id="IPR003400">
    <property type="entry name" value="ExbD"/>
</dbReference>
<comment type="similarity">
    <text evidence="2 7">Belongs to the ExbD/TolR family.</text>
</comment>
<dbReference type="EMBL" id="CP022530">
    <property type="protein sequence ID" value="ASP39865.1"/>
    <property type="molecule type" value="Genomic_DNA"/>
</dbReference>
<evidence type="ECO:0000256" key="6">
    <source>
        <dbReference type="ARBA" id="ARBA00023136"/>
    </source>
</evidence>
<evidence type="ECO:0000256" key="7">
    <source>
        <dbReference type="RuleBase" id="RU003879"/>
    </source>
</evidence>
<dbReference type="Pfam" id="PF02472">
    <property type="entry name" value="ExbD"/>
    <property type="match status" value="1"/>
</dbReference>
<reference evidence="9 10" key="1">
    <citation type="submission" date="2017-07" db="EMBL/GenBank/DDBJ databases">
        <title>Annotated genome sequence of Bacterioplanes sanyensis isolated from Red Sea.</title>
        <authorList>
            <person name="Rehman Z.U."/>
        </authorList>
    </citation>
    <scope>NUCLEOTIDE SEQUENCE [LARGE SCALE GENOMIC DNA]</scope>
    <source>
        <strain evidence="9 10">NV9</strain>
    </source>
</reference>
<keyword evidence="5 8" id="KW-1133">Transmembrane helix</keyword>
<keyword evidence="4 7" id="KW-0812">Transmembrane</keyword>
<keyword evidence="3" id="KW-1003">Cell membrane</keyword>
<accession>A0A222FLG8</accession>
<comment type="subcellular location">
    <subcellularLocation>
        <location evidence="1">Cell membrane</location>
        <topology evidence="1">Single-pass membrane protein</topology>
    </subcellularLocation>
    <subcellularLocation>
        <location evidence="7">Cell membrane</location>
        <topology evidence="7">Single-pass type II membrane protein</topology>
    </subcellularLocation>
</comment>
<keyword evidence="10" id="KW-1185">Reference proteome</keyword>
<dbReference type="KEGG" id="bsan:CHH28_14815"/>
<keyword evidence="7" id="KW-0813">Transport</keyword>
<dbReference type="GO" id="GO:0015031">
    <property type="term" value="P:protein transport"/>
    <property type="evidence" value="ECO:0007669"/>
    <property type="project" value="UniProtKB-KW"/>
</dbReference>
<keyword evidence="7" id="KW-0653">Protein transport</keyword>
<dbReference type="GO" id="GO:0022857">
    <property type="term" value="F:transmembrane transporter activity"/>
    <property type="evidence" value="ECO:0007669"/>
    <property type="project" value="InterPro"/>
</dbReference>
<organism evidence="9 10">
    <name type="scientific">Bacterioplanes sanyensis</name>
    <dbReference type="NCBI Taxonomy" id="1249553"/>
    <lineage>
        <taxon>Bacteria</taxon>
        <taxon>Pseudomonadati</taxon>
        <taxon>Pseudomonadota</taxon>
        <taxon>Gammaproteobacteria</taxon>
        <taxon>Oceanospirillales</taxon>
        <taxon>Oceanospirillaceae</taxon>
        <taxon>Bacterioplanes</taxon>
    </lineage>
</organism>
<dbReference type="GO" id="GO:0005886">
    <property type="term" value="C:plasma membrane"/>
    <property type="evidence" value="ECO:0007669"/>
    <property type="project" value="UniProtKB-SubCell"/>
</dbReference>
<proteinExistence type="inferred from homology"/>
<evidence type="ECO:0000313" key="10">
    <source>
        <dbReference type="Proteomes" id="UP000202440"/>
    </source>
</evidence>
<gene>
    <name evidence="9" type="ORF">CHH28_14815</name>
</gene>
<evidence type="ECO:0000256" key="8">
    <source>
        <dbReference type="SAM" id="Phobius"/>
    </source>
</evidence>
<evidence type="ECO:0000256" key="1">
    <source>
        <dbReference type="ARBA" id="ARBA00004162"/>
    </source>
</evidence>
<sequence length="135" mass="14753">MARRHTGGDTDASDIDITPMLDIVFIMLIFFIVTTSFVKESGVTVSRPSAQTAEEKKGSNILVAIRANGEIWIDRRAIDVRSVRPNIERMKAENPEGAVIIQADEHSSTGLLVKVMDQIRLAGVEDISISAEATD</sequence>
<protein>
    <submittedName>
        <fullName evidence="9">Biopolymer transporter ExbD</fullName>
    </submittedName>
</protein>
<evidence type="ECO:0000256" key="3">
    <source>
        <dbReference type="ARBA" id="ARBA00022475"/>
    </source>
</evidence>